<proteinExistence type="predicted"/>
<organism evidence="1 2">
    <name type="scientific">Candidatus Neomicrothrix parvicella RN1</name>
    <dbReference type="NCBI Taxonomy" id="1229780"/>
    <lineage>
        <taxon>Bacteria</taxon>
        <taxon>Bacillati</taxon>
        <taxon>Actinomycetota</taxon>
        <taxon>Acidimicrobiia</taxon>
        <taxon>Acidimicrobiales</taxon>
        <taxon>Microthrixaceae</taxon>
        <taxon>Candidatus Neomicrothrix</taxon>
    </lineage>
</organism>
<keyword evidence="2" id="KW-1185">Reference proteome</keyword>
<dbReference type="EMBL" id="CANL01000025">
    <property type="protein sequence ID" value="CCM64002.1"/>
    <property type="molecule type" value="Genomic_DNA"/>
</dbReference>
<dbReference type="AlphaFoldDB" id="R4Z5U7"/>
<comment type="caution">
    <text evidence="1">The sequence shown here is derived from an EMBL/GenBank/DDBJ whole genome shotgun (WGS) entry which is preliminary data.</text>
</comment>
<dbReference type="HOGENOM" id="CLU_2492105_0_0_11"/>
<evidence type="ECO:0000313" key="2">
    <source>
        <dbReference type="Proteomes" id="UP000018291"/>
    </source>
</evidence>
<evidence type="ECO:0000313" key="1">
    <source>
        <dbReference type="EMBL" id="CCM64002.1"/>
    </source>
</evidence>
<dbReference type="Proteomes" id="UP000018291">
    <property type="component" value="Unassembled WGS sequence"/>
</dbReference>
<reference evidence="1 2" key="1">
    <citation type="journal article" date="2013" name="ISME J.">
        <title>Metabolic model for the filamentous 'Candidatus Microthrix parvicella' based on genomic and metagenomic analyses.</title>
        <authorList>
            <person name="Jon McIlroy S."/>
            <person name="Kristiansen R."/>
            <person name="Albertsen M."/>
            <person name="Michael Karst S."/>
            <person name="Rossetti S."/>
            <person name="Lund Nielsen J."/>
            <person name="Tandoi V."/>
            <person name="James Seviour R."/>
            <person name="Nielsen P.H."/>
        </authorList>
    </citation>
    <scope>NUCLEOTIDE SEQUENCE [LARGE SCALE GENOMIC DNA]</scope>
    <source>
        <strain evidence="1 2">RN1</strain>
    </source>
</reference>
<accession>R4Z5U7</accession>
<dbReference type="RefSeq" id="WP_012227429.1">
    <property type="nucleotide sequence ID" value="NZ_HG422565.1"/>
</dbReference>
<sequence>MTTAARNGCLGVTARLLERTAHQAGHHLSLRRLLADLAGIQETILLYQGDKGRPCARHMTTTMTPNQQQLYDLFNLDQYAPTKRLR</sequence>
<protein>
    <recommendedName>
        <fullName evidence="3">Transposase</fullName>
    </recommendedName>
</protein>
<gene>
    <name evidence="1" type="ORF">BN381_310098</name>
</gene>
<dbReference type="eggNOG" id="COG5421">
    <property type="taxonomic scope" value="Bacteria"/>
</dbReference>
<name>R4Z5U7_9ACTN</name>
<dbReference type="OrthoDB" id="4748550at2"/>
<evidence type="ECO:0008006" key="3">
    <source>
        <dbReference type="Google" id="ProtNLM"/>
    </source>
</evidence>